<evidence type="ECO:0000256" key="2">
    <source>
        <dbReference type="SAM" id="Phobius"/>
    </source>
</evidence>
<reference evidence="3 4" key="1">
    <citation type="journal article" date="2019" name="Nat. Med.">
        <title>A library of human gut bacterial isolates paired with longitudinal multiomics data enables mechanistic microbiome research.</title>
        <authorList>
            <person name="Poyet M."/>
            <person name="Groussin M."/>
            <person name="Gibbons S.M."/>
            <person name="Avila-Pacheco J."/>
            <person name="Jiang X."/>
            <person name="Kearney S.M."/>
            <person name="Perrotta A.R."/>
            <person name="Berdy B."/>
            <person name="Zhao S."/>
            <person name="Lieberman T.D."/>
            <person name="Swanson P.K."/>
            <person name="Smith M."/>
            <person name="Roesemann S."/>
            <person name="Alexander J.E."/>
            <person name="Rich S.A."/>
            <person name="Livny J."/>
            <person name="Vlamakis H."/>
            <person name="Clish C."/>
            <person name="Bullock K."/>
            <person name="Deik A."/>
            <person name="Scott J."/>
            <person name="Pierce K.A."/>
            <person name="Xavier R.J."/>
            <person name="Alm E.J."/>
        </authorList>
    </citation>
    <scope>NUCLEOTIDE SEQUENCE [LARGE SCALE GENOMIC DNA]</scope>
    <source>
        <strain evidence="3 4">BIOML-A5</strain>
    </source>
</reference>
<feature type="transmembrane region" description="Helical" evidence="2">
    <location>
        <begin position="26"/>
        <end position="44"/>
    </location>
</feature>
<sequence>MAYVPVPKDLTKVKTKVMFNLTRRQLVCFTAGALVGVPLFFLLREPAGNSMAAMCMMLVMMPFFLLAMYEKHGQPLEKIVGNILKVAVIRPKQRPYQTNNFYAVLKRQEMLDKEVYDIVHRNQKLAGSAVRQNREKNCAAGKDKEKAVPRR</sequence>
<dbReference type="InterPro" id="IPR024414">
    <property type="entry name" value="Uncharacterised_PrgI"/>
</dbReference>
<dbReference type="RefSeq" id="WP_154250775.1">
    <property type="nucleotide sequence ID" value="NZ_WKPO01000034.1"/>
</dbReference>
<feature type="compositionally biased region" description="Basic and acidic residues" evidence="1">
    <location>
        <begin position="132"/>
        <end position="151"/>
    </location>
</feature>
<accession>A0A6I2RHU0</accession>
<dbReference type="EMBL" id="WKPO01000034">
    <property type="protein sequence ID" value="MSB50471.1"/>
    <property type="molecule type" value="Genomic_DNA"/>
</dbReference>
<evidence type="ECO:0000256" key="1">
    <source>
        <dbReference type="SAM" id="MobiDB-lite"/>
    </source>
</evidence>
<proteinExistence type="predicted"/>
<feature type="region of interest" description="Disordered" evidence="1">
    <location>
        <begin position="129"/>
        <end position="151"/>
    </location>
</feature>
<dbReference type="Proteomes" id="UP000429811">
    <property type="component" value="Unassembled WGS sequence"/>
</dbReference>
<comment type="caution">
    <text evidence="3">The sequence shown here is derived from an EMBL/GenBank/DDBJ whole genome shotgun (WGS) entry which is preliminary data.</text>
</comment>
<keyword evidence="2" id="KW-0472">Membrane</keyword>
<organism evidence="3 4">
    <name type="scientific">Flavonifractor plautii</name>
    <name type="common">Fusobacterium plautii</name>
    <dbReference type="NCBI Taxonomy" id="292800"/>
    <lineage>
        <taxon>Bacteria</taxon>
        <taxon>Bacillati</taxon>
        <taxon>Bacillota</taxon>
        <taxon>Clostridia</taxon>
        <taxon>Eubacteriales</taxon>
        <taxon>Oscillospiraceae</taxon>
        <taxon>Flavonifractor</taxon>
    </lineage>
</organism>
<name>A0A6I2RHU0_FLAPL</name>
<keyword evidence="2" id="KW-0812">Transmembrane</keyword>
<feature type="transmembrane region" description="Helical" evidence="2">
    <location>
        <begin position="50"/>
        <end position="69"/>
    </location>
</feature>
<dbReference type="AlphaFoldDB" id="A0A6I2RHU0"/>
<dbReference type="Pfam" id="PF12666">
    <property type="entry name" value="PrgI"/>
    <property type="match status" value="1"/>
</dbReference>
<gene>
    <name evidence="3" type="ORF">GKE90_17525</name>
</gene>
<evidence type="ECO:0000313" key="4">
    <source>
        <dbReference type="Proteomes" id="UP000429811"/>
    </source>
</evidence>
<keyword evidence="2" id="KW-1133">Transmembrane helix</keyword>
<evidence type="ECO:0000313" key="3">
    <source>
        <dbReference type="EMBL" id="MSB50471.1"/>
    </source>
</evidence>
<protein>
    <submittedName>
        <fullName evidence="3">PrgI family protein</fullName>
    </submittedName>
</protein>